<reference evidence="3" key="1">
    <citation type="submission" date="2014-03" db="EMBL/GenBank/DDBJ databases">
        <authorList>
            <person name="Aksoy S."/>
            <person name="Warren W."/>
            <person name="Wilson R.K."/>
        </authorList>
    </citation>
    <scope>NUCLEOTIDE SEQUENCE [LARGE SCALE GENOMIC DNA]</scope>
    <source>
        <strain evidence="3">IAEA</strain>
    </source>
</reference>
<evidence type="ECO:0000313" key="2">
    <source>
        <dbReference type="EnsemblMetazoa" id="GBRI000984-PA"/>
    </source>
</evidence>
<evidence type="ECO:0000256" key="1">
    <source>
        <dbReference type="SAM" id="SignalP"/>
    </source>
</evidence>
<dbReference type="STRING" id="37001.A0A1A9VZY5"/>
<dbReference type="Gene3D" id="2.60.120.200">
    <property type="match status" value="1"/>
</dbReference>
<reference evidence="2" key="2">
    <citation type="submission" date="2020-05" db="UniProtKB">
        <authorList>
            <consortium name="EnsemblMetazoa"/>
        </authorList>
    </citation>
    <scope>IDENTIFICATION</scope>
    <source>
        <strain evidence="2">IAEA</strain>
    </source>
</reference>
<sequence length="157" mass="18166">MHWLWFGFITVLCMSLKHVASLSLDPVASSELEQYIKKGDCVVSMRHIRPRRKLHISIEALFMIDFPTLKHKMSFFLDRKQQRVTLDISSSGEIDSVHFDIPHINETSTIRSLALHFHKSRISLLVDCKETSAHDVEMNFNQLYTQMDDPVVKLVGI</sequence>
<dbReference type="Proteomes" id="UP000091820">
    <property type="component" value="Unassembled WGS sequence"/>
</dbReference>
<dbReference type="VEuPathDB" id="VectorBase:GBRI000984"/>
<keyword evidence="3" id="KW-1185">Reference proteome</keyword>
<organism evidence="2 3">
    <name type="scientific">Glossina brevipalpis</name>
    <dbReference type="NCBI Taxonomy" id="37001"/>
    <lineage>
        <taxon>Eukaryota</taxon>
        <taxon>Metazoa</taxon>
        <taxon>Ecdysozoa</taxon>
        <taxon>Arthropoda</taxon>
        <taxon>Hexapoda</taxon>
        <taxon>Insecta</taxon>
        <taxon>Pterygota</taxon>
        <taxon>Neoptera</taxon>
        <taxon>Endopterygota</taxon>
        <taxon>Diptera</taxon>
        <taxon>Brachycera</taxon>
        <taxon>Muscomorpha</taxon>
        <taxon>Hippoboscoidea</taxon>
        <taxon>Glossinidae</taxon>
        <taxon>Glossina</taxon>
    </lineage>
</organism>
<dbReference type="EnsemblMetazoa" id="GBRI000984-RA">
    <property type="protein sequence ID" value="GBRI000984-PA"/>
    <property type="gene ID" value="GBRI000984"/>
</dbReference>
<dbReference type="AlphaFoldDB" id="A0A1A9VZY5"/>
<keyword evidence="1" id="KW-0732">Signal</keyword>
<feature type="signal peptide" evidence="1">
    <location>
        <begin position="1"/>
        <end position="21"/>
    </location>
</feature>
<feature type="chain" id="PRO_5008399813" evidence="1">
    <location>
        <begin position="22"/>
        <end position="157"/>
    </location>
</feature>
<proteinExistence type="predicted"/>
<evidence type="ECO:0000313" key="3">
    <source>
        <dbReference type="Proteomes" id="UP000091820"/>
    </source>
</evidence>
<accession>A0A1A9VZY5</accession>
<protein>
    <submittedName>
        <fullName evidence="2">Uncharacterized protein</fullName>
    </submittedName>
</protein>
<name>A0A1A9VZY5_9MUSC</name>